<evidence type="ECO:0000313" key="2">
    <source>
        <dbReference type="Proteomes" id="UP000253846"/>
    </source>
</evidence>
<sequence>MFKDATAVTVRSSSITFEYLGAVDSVQAMRTICEARLWESVCHYCVVHATL</sequence>
<proteinExistence type="predicted"/>
<name>A0A336NDI1_BARGR</name>
<dbReference type="AlphaFoldDB" id="A0A336NDI1"/>
<dbReference type="Proteomes" id="UP000253846">
    <property type="component" value="Unassembled WGS sequence"/>
</dbReference>
<gene>
    <name evidence="1" type="ORF">NCTC12860_01375</name>
</gene>
<organism evidence="1 2">
    <name type="scientific">Bartonella grahamii</name>
    <dbReference type="NCBI Taxonomy" id="33045"/>
    <lineage>
        <taxon>Bacteria</taxon>
        <taxon>Pseudomonadati</taxon>
        <taxon>Pseudomonadota</taxon>
        <taxon>Alphaproteobacteria</taxon>
        <taxon>Hyphomicrobiales</taxon>
        <taxon>Bartonellaceae</taxon>
        <taxon>Bartonella</taxon>
    </lineage>
</organism>
<reference evidence="1 2" key="1">
    <citation type="submission" date="2018-06" db="EMBL/GenBank/DDBJ databases">
        <authorList>
            <consortium name="Pathogen Informatics"/>
            <person name="Doyle S."/>
        </authorList>
    </citation>
    <scope>NUCLEOTIDE SEQUENCE [LARGE SCALE GENOMIC DNA]</scope>
    <source>
        <strain evidence="1 2">NCTC12860</strain>
    </source>
</reference>
<dbReference type="RefSeq" id="WP_155914960.1">
    <property type="nucleotide sequence ID" value="NZ_CACVBJ010000002.1"/>
</dbReference>
<dbReference type="EMBL" id="UFTD01000002">
    <property type="protein sequence ID" value="SSZ40227.1"/>
    <property type="molecule type" value="Genomic_DNA"/>
</dbReference>
<protein>
    <submittedName>
        <fullName evidence="1">Uncharacterized protein</fullName>
    </submittedName>
</protein>
<accession>A0A336NDI1</accession>
<evidence type="ECO:0000313" key="1">
    <source>
        <dbReference type="EMBL" id="SSZ40227.1"/>
    </source>
</evidence>